<comment type="caution">
    <text evidence="2">The sequence shown here is derived from an EMBL/GenBank/DDBJ whole genome shotgun (WGS) entry which is preliminary data.</text>
</comment>
<protein>
    <recommendedName>
        <fullName evidence="1">ChsH2 rubredoxin-like zinc ribbon domain-containing protein</fullName>
    </recommendedName>
</protein>
<reference evidence="3" key="3">
    <citation type="submission" date="2018-01" db="EMBL/GenBank/DDBJ databases">
        <authorList>
            <person name="Gaut B.S."/>
            <person name="Morton B.R."/>
            <person name="Clegg M.T."/>
            <person name="Duvall M.R."/>
        </authorList>
    </citation>
    <scope>NUCLEOTIDE SEQUENCE</scope>
    <source>
        <strain evidence="3">ATCC BAA-2683</strain>
    </source>
</reference>
<dbReference type="Proteomes" id="UP000179734">
    <property type="component" value="Unassembled WGS sequence"/>
</dbReference>
<evidence type="ECO:0000313" key="4">
    <source>
        <dbReference type="Proteomes" id="UP000179734"/>
    </source>
</evidence>
<dbReference type="InterPro" id="IPR012340">
    <property type="entry name" value="NA-bd_OB-fold"/>
</dbReference>
<dbReference type="EMBL" id="MLQM01000005">
    <property type="protein sequence ID" value="OHV06392.1"/>
    <property type="molecule type" value="Genomic_DNA"/>
</dbReference>
<dbReference type="EMBL" id="PPEA01000102">
    <property type="protein sequence ID" value="PQM49071.1"/>
    <property type="molecule type" value="Genomic_DNA"/>
</dbReference>
<evidence type="ECO:0000313" key="2">
    <source>
        <dbReference type="EMBL" id="OHV06392.1"/>
    </source>
</evidence>
<organism evidence="2 4">
    <name type="scientific">Mycobacterium talmoniae</name>
    <dbReference type="NCBI Taxonomy" id="1858794"/>
    <lineage>
        <taxon>Bacteria</taxon>
        <taxon>Bacillati</taxon>
        <taxon>Actinomycetota</taxon>
        <taxon>Actinomycetes</taxon>
        <taxon>Mycobacteriales</taxon>
        <taxon>Mycobacteriaceae</taxon>
        <taxon>Mycobacterium</taxon>
    </lineage>
</organism>
<dbReference type="Proteomes" id="UP000238296">
    <property type="component" value="Unassembled WGS sequence"/>
</dbReference>
<dbReference type="SUPFAM" id="SSF50249">
    <property type="entry name" value="Nucleic acid-binding proteins"/>
    <property type="match status" value="1"/>
</dbReference>
<dbReference type="RefSeq" id="WP_071020619.1">
    <property type="nucleotide sequence ID" value="NZ_MLQM01000005.1"/>
</dbReference>
<evidence type="ECO:0000313" key="3">
    <source>
        <dbReference type="EMBL" id="PQM49071.1"/>
    </source>
</evidence>
<name>A0A1S1NT78_9MYCO</name>
<sequence length="140" mass="14399">MEKSAPRRIGANPRLYDADSEVPMLFGVECSRCSRVYFPPIGIGCETCGAAELTVTALAAVGTVFAVATVHVHPGNPPAPFTIADVLLDAGPLIRALVHPDAGGLEIGSRVVGTWLASAAEGDTRIVEPAFVPAPPGEAP</sequence>
<keyword evidence="4" id="KW-1185">Reference proteome</keyword>
<dbReference type="Pfam" id="PF12172">
    <property type="entry name" value="zf-ChsH2"/>
    <property type="match status" value="1"/>
</dbReference>
<evidence type="ECO:0000259" key="1">
    <source>
        <dbReference type="Pfam" id="PF12172"/>
    </source>
</evidence>
<gene>
    <name evidence="2" type="ORF">BKN37_02115</name>
    <name evidence="3" type="ORF">C1Y40_00699</name>
</gene>
<feature type="domain" description="ChsH2 rubredoxin-like zinc ribbon" evidence="1">
    <location>
        <begin position="25"/>
        <end position="53"/>
    </location>
</feature>
<dbReference type="InterPro" id="IPR052513">
    <property type="entry name" value="Thioester_dehydratase-like"/>
</dbReference>
<reference evidence="3 5" key="2">
    <citation type="journal article" date="2017" name="Int. J. Syst. Evol. Microbiol.">
        <title>Mycobacterium talmoniae sp. nov., a slowly growing mycobacterium isolated from human respiratory samples.</title>
        <authorList>
            <person name="Davidson R.M."/>
            <person name="DeGroote M.A."/>
            <person name="Marola J.L."/>
            <person name="Buss S."/>
            <person name="Jones V."/>
            <person name="McNeil M.R."/>
            <person name="Freifeld A.G."/>
            <person name="Elaine Epperson L."/>
            <person name="Hasan N.A."/>
            <person name="Jackson M."/>
            <person name="Iwen P.C."/>
            <person name="Salfinger M."/>
            <person name="Strong M."/>
        </authorList>
    </citation>
    <scope>NUCLEOTIDE SEQUENCE [LARGE SCALE GENOMIC DNA]</scope>
    <source>
        <strain evidence="3 5">ATCC BAA-2683</strain>
    </source>
</reference>
<dbReference type="PANTHER" id="PTHR34075">
    <property type="entry name" value="BLR3430 PROTEIN"/>
    <property type="match status" value="1"/>
</dbReference>
<accession>A0A1S1NT78</accession>
<evidence type="ECO:0000313" key="5">
    <source>
        <dbReference type="Proteomes" id="UP000238296"/>
    </source>
</evidence>
<dbReference type="InterPro" id="IPR022002">
    <property type="entry name" value="ChsH2_Znr"/>
</dbReference>
<proteinExistence type="predicted"/>
<reference evidence="2 4" key="1">
    <citation type="submission" date="2016-10" db="EMBL/GenBank/DDBJ databases">
        <title>Genome sequence of Mycobacterium talmonii.</title>
        <authorList>
            <person name="Greninger A.L."/>
            <person name="Elliott B."/>
            <person name="Vasireddy S."/>
            <person name="Vasireddy R."/>
        </authorList>
    </citation>
    <scope>NUCLEOTIDE SEQUENCE [LARGE SCALE GENOMIC DNA]</scope>
    <source>
        <strain evidence="2">MO-5499</strain>
        <strain evidence="4">NE-TNMC-100812</strain>
    </source>
</reference>
<dbReference type="PANTHER" id="PTHR34075:SF5">
    <property type="entry name" value="BLR3430 PROTEIN"/>
    <property type="match status" value="1"/>
</dbReference>
<dbReference type="AlphaFoldDB" id="A0A1S1NT78"/>